<dbReference type="EMBL" id="JBHSBI010000002">
    <property type="protein sequence ID" value="MFC4006567.1"/>
    <property type="molecule type" value="Genomic_DNA"/>
</dbReference>
<evidence type="ECO:0000256" key="1">
    <source>
        <dbReference type="SAM" id="MobiDB-lite"/>
    </source>
</evidence>
<dbReference type="Proteomes" id="UP001595851">
    <property type="component" value="Unassembled WGS sequence"/>
</dbReference>
<feature type="compositionally biased region" description="Basic and acidic residues" evidence="1">
    <location>
        <begin position="242"/>
        <end position="251"/>
    </location>
</feature>
<name>A0ABV8G2G9_9ACTN</name>
<evidence type="ECO:0000313" key="2">
    <source>
        <dbReference type="EMBL" id="MFC4006567.1"/>
    </source>
</evidence>
<reference evidence="3" key="1">
    <citation type="journal article" date="2019" name="Int. J. Syst. Evol. Microbiol.">
        <title>The Global Catalogue of Microorganisms (GCM) 10K type strain sequencing project: providing services to taxonomists for standard genome sequencing and annotation.</title>
        <authorList>
            <consortium name="The Broad Institute Genomics Platform"/>
            <consortium name="The Broad Institute Genome Sequencing Center for Infectious Disease"/>
            <person name="Wu L."/>
            <person name="Ma J."/>
        </authorList>
    </citation>
    <scope>NUCLEOTIDE SEQUENCE [LARGE SCALE GENOMIC DNA]</scope>
    <source>
        <strain evidence="3">TBRC 1276</strain>
    </source>
</reference>
<keyword evidence="3" id="KW-1185">Reference proteome</keyword>
<organism evidence="2 3">
    <name type="scientific">Nonomuraea purpurea</name>
    <dbReference type="NCBI Taxonomy" id="1849276"/>
    <lineage>
        <taxon>Bacteria</taxon>
        <taxon>Bacillati</taxon>
        <taxon>Actinomycetota</taxon>
        <taxon>Actinomycetes</taxon>
        <taxon>Streptosporangiales</taxon>
        <taxon>Streptosporangiaceae</taxon>
        <taxon>Nonomuraea</taxon>
    </lineage>
</organism>
<protein>
    <submittedName>
        <fullName evidence="2">Uncharacterized protein</fullName>
    </submittedName>
</protein>
<dbReference type="RefSeq" id="WP_379526707.1">
    <property type="nucleotide sequence ID" value="NZ_JBHSBI010000002.1"/>
</dbReference>
<proteinExistence type="predicted"/>
<feature type="region of interest" description="Disordered" evidence="1">
    <location>
        <begin position="213"/>
        <end position="251"/>
    </location>
</feature>
<sequence length="251" mass="28561">MNGEDLRYLLKVREDVSRAMKDVRFPRPNRWGGDLRMFVVTSIWVLGVERAPRGQRIRRACEVMGLDNFRFWELIRSDLPRYEPHAEPYDAGCVVELPRAKRPCGRSGQVGFQVTNPVDGTWQMARFCSRHREEADAANMAENRRRDAGLPTPLPNRGGLLPCYLPWDWEKNYRKADGSWTPPAVGIRADDWPVLARVEMANPTPPRFKVVLGGVEHDPPGLEEADDSIPPSLQLVTPDPLNTREENDTHG</sequence>
<accession>A0ABV8G2G9</accession>
<comment type="caution">
    <text evidence="2">The sequence shown here is derived from an EMBL/GenBank/DDBJ whole genome shotgun (WGS) entry which is preliminary data.</text>
</comment>
<gene>
    <name evidence="2" type="ORF">ACFOY2_05000</name>
</gene>
<evidence type="ECO:0000313" key="3">
    <source>
        <dbReference type="Proteomes" id="UP001595851"/>
    </source>
</evidence>